<dbReference type="GO" id="GO:0003688">
    <property type="term" value="F:DNA replication origin binding"/>
    <property type="evidence" value="ECO:0007669"/>
    <property type="project" value="TreeGrafter"/>
</dbReference>
<evidence type="ECO:0000313" key="19">
    <source>
        <dbReference type="Proteomes" id="UP000290189"/>
    </source>
</evidence>
<evidence type="ECO:0000256" key="11">
    <source>
        <dbReference type="ARBA" id="ARBA00023242"/>
    </source>
</evidence>
<accession>A0A3P3Y4Z5</accession>
<dbReference type="InterPro" id="IPR045846">
    <property type="entry name" value="POLBc_alpha"/>
</dbReference>
<dbReference type="GO" id="GO:0033554">
    <property type="term" value="P:cellular response to stress"/>
    <property type="evidence" value="ECO:0007669"/>
    <property type="project" value="UniProtKB-ARBA"/>
</dbReference>
<feature type="compositionally biased region" description="Polar residues" evidence="13">
    <location>
        <begin position="235"/>
        <end position="255"/>
    </location>
</feature>
<dbReference type="EMBL" id="OVEO01000003">
    <property type="protein sequence ID" value="SPQ95245.1"/>
    <property type="molecule type" value="Genomic_DNA"/>
</dbReference>
<dbReference type="InterPro" id="IPR006172">
    <property type="entry name" value="DNA-dir_DNA_pol_B"/>
</dbReference>
<evidence type="ECO:0000256" key="5">
    <source>
        <dbReference type="ARBA" id="ARBA00022705"/>
    </source>
</evidence>
<feature type="region of interest" description="Disordered" evidence="13">
    <location>
        <begin position="140"/>
        <end position="162"/>
    </location>
</feature>
<evidence type="ECO:0000313" key="18">
    <source>
        <dbReference type="EMBL" id="SPQ95245.1"/>
    </source>
</evidence>
<keyword evidence="18" id="KW-0496">Mitochondrion</keyword>
<keyword evidence="11" id="KW-0539">Nucleus</keyword>
<dbReference type="InterPro" id="IPR006134">
    <property type="entry name" value="DNA-dir_DNA_pol_B_multi_dom"/>
</dbReference>
<dbReference type="Pfam" id="PF00136">
    <property type="entry name" value="DNA_pol_B"/>
    <property type="match status" value="1"/>
</dbReference>
<name>A0A3P3Y4Z5_PLABS</name>
<evidence type="ECO:0000256" key="2">
    <source>
        <dbReference type="ARBA" id="ARBA00005755"/>
    </source>
</evidence>
<evidence type="ECO:0000256" key="10">
    <source>
        <dbReference type="ARBA" id="ARBA00023125"/>
    </source>
</evidence>
<dbReference type="GO" id="GO:0005658">
    <property type="term" value="C:alpha DNA polymerase:primase complex"/>
    <property type="evidence" value="ECO:0007669"/>
    <property type="project" value="UniProtKB-ARBA"/>
</dbReference>
<evidence type="ECO:0000259" key="14">
    <source>
        <dbReference type="Pfam" id="PF00136"/>
    </source>
</evidence>
<evidence type="ECO:0000256" key="9">
    <source>
        <dbReference type="ARBA" id="ARBA00022932"/>
    </source>
</evidence>
<dbReference type="Gene3D" id="1.10.132.60">
    <property type="entry name" value="DNA polymerase family B, C-terminal domain"/>
    <property type="match status" value="1"/>
</dbReference>
<dbReference type="InterPro" id="IPR017964">
    <property type="entry name" value="DNA-dir_DNA_pol_B_CS"/>
</dbReference>
<keyword evidence="4 12" id="KW-0548">Nucleotidyltransferase</keyword>
<proteinExistence type="inferred from homology"/>
<feature type="domain" description="DNA-directed DNA polymerase family B exonuclease" evidence="15">
    <location>
        <begin position="466"/>
        <end position="702"/>
    </location>
</feature>
<dbReference type="PROSITE" id="PS00116">
    <property type="entry name" value="DNA_POLYMERASE_B"/>
    <property type="match status" value="1"/>
</dbReference>
<keyword evidence="6" id="KW-0479">Metal-binding</keyword>
<dbReference type="Gene3D" id="3.30.70.2820">
    <property type="match status" value="1"/>
</dbReference>
<dbReference type="GO" id="GO:0006272">
    <property type="term" value="P:leading strand elongation"/>
    <property type="evidence" value="ECO:0007669"/>
    <property type="project" value="TreeGrafter"/>
</dbReference>
<dbReference type="PRINTS" id="PR00106">
    <property type="entry name" value="DNAPOLB"/>
</dbReference>
<keyword evidence="3 12" id="KW-0808">Transferase</keyword>
<comment type="catalytic activity">
    <reaction evidence="12">
        <text>DNA(n) + a 2'-deoxyribonucleoside 5'-triphosphate = DNA(n+1) + diphosphate</text>
        <dbReference type="Rhea" id="RHEA:22508"/>
        <dbReference type="Rhea" id="RHEA-COMP:17339"/>
        <dbReference type="Rhea" id="RHEA-COMP:17340"/>
        <dbReference type="ChEBI" id="CHEBI:33019"/>
        <dbReference type="ChEBI" id="CHEBI:61560"/>
        <dbReference type="ChEBI" id="CHEBI:173112"/>
        <dbReference type="EC" id="2.7.7.7"/>
    </reaction>
</comment>
<dbReference type="InterPro" id="IPR006133">
    <property type="entry name" value="DNA-dir_DNA_pol_B_exonuc"/>
</dbReference>
<dbReference type="SMART" id="SM00486">
    <property type="entry name" value="POLBc"/>
    <property type="match status" value="1"/>
</dbReference>
<feature type="region of interest" description="Disordered" evidence="13">
    <location>
        <begin position="798"/>
        <end position="823"/>
    </location>
</feature>
<comment type="subcellular location">
    <subcellularLocation>
        <location evidence="1">Nucleus</location>
    </subcellularLocation>
</comment>
<dbReference type="InterPro" id="IPR024647">
    <property type="entry name" value="DNA_pol_a_cat_su_N"/>
</dbReference>
<feature type="compositionally biased region" description="Acidic residues" evidence="13">
    <location>
        <begin position="144"/>
        <end position="154"/>
    </location>
</feature>
<feature type="domain" description="DNA-directed DNA polymerase family B multifunctional" evidence="14">
    <location>
        <begin position="766"/>
        <end position="1201"/>
    </location>
</feature>
<dbReference type="InterPro" id="IPR043502">
    <property type="entry name" value="DNA/RNA_pol_sf"/>
</dbReference>
<dbReference type="InterPro" id="IPR012337">
    <property type="entry name" value="RNaseH-like_sf"/>
</dbReference>
<evidence type="ECO:0000256" key="1">
    <source>
        <dbReference type="ARBA" id="ARBA00004123"/>
    </source>
</evidence>
<keyword evidence="7" id="KW-0863">Zinc-finger</keyword>
<evidence type="ECO:0000256" key="4">
    <source>
        <dbReference type="ARBA" id="ARBA00022695"/>
    </source>
</evidence>
<evidence type="ECO:0000256" key="8">
    <source>
        <dbReference type="ARBA" id="ARBA00022833"/>
    </source>
</evidence>
<dbReference type="Pfam" id="PF12254">
    <property type="entry name" value="DNA_pol_alpha_N"/>
    <property type="match status" value="1"/>
</dbReference>
<dbReference type="InterPro" id="IPR036397">
    <property type="entry name" value="RNaseH_sf"/>
</dbReference>
<dbReference type="InterPro" id="IPR038256">
    <property type="entry name" value="Pol_alpha_znc_sf"/>
</dbReference>
<dbReference type="FunFam" id="1.10.287.690:FF:000003">
    <property type="entry name" value="DNA polymerase"/>
    <property type="match status" value="1"/>
</dbReference>
<sequence>MTKDGNRRASALVAIANAKKTGKRQLDQLQLNDDLVYESVSEDEYDRVVSSRRRGNCDSFIVDDGHGYVDNGEDDWEQEDPDDKEVTNVNARAHKRSRKTDAPAKPLASAFLPQAPPKPDQLKPVSTAALLAQTEMAHQSLLDDLLENPDDNDDGQPCQPDTIDTQELALFGQAHQIEKVHQAAAMERVGRAQATKASKPISQEERPASRHPNSHDVLPPAVALPETVPTQVLSTANADSSGNGDATLDANNDASVSLPPSHEEDGVVTRKAEPAVPIAPPPPVVTSALPTVTSTWMQSGAQAPANQATNTGPPASVNVSNLLDDSGSLELYWLDAYEDPQLPGRVYLFGKTALKSEPNRFVSCCITVENIDRNVYVVPRSHVLADANDENSVTDQEVEPKMVWEEFGEIARKHGISRWATNFVRRKYNFDNPDGKVPLEADVMKVVYSAALPDLPRDLRGTTFSHVFGTKTSTLELFLLKRDLMGPQWLRITNVTESSASLTWCKAEFTTSSPKNVTKIEDRPPPSVSVLSLNITCVFNSDTHVNEIVAVTGLFHNDVAVDSPTDQTDPTEAFSIVRPLSGGSWPPDLIATIAHNKLPITCSPSERALLSLMLARLHALDPDVIVGHGLFGATLDIVLSRIGFHHIGQWSKLGRLRRSRQPRTKAANDGMSSIVAVSGGRLFCDTSQFAKEVLSKETSYDLGHLSEVVLGIRRDDICVEKMMLSTSDIIEVVRHCGNDAYLALRLMFHLQVLPLSKQLTCLGGHTWARSLQSARAQRIEFLLLHEFHRNKYIVPEKFTRKERQERDQSECPPSEATNSKRRKPAYSGGLVLEPVKGFYDKYVLMLDFNSLYPSIIQEFNICFTTIQHWQLDENGMASLPVPSAPEGILPRVIRRLVDRRRSVKTMLKNEKNPVKRQEYDIRQQALKLVANSMYGCLGFVYSRFYCKPLAALVTSQGRHILSSTVELIESMGHKVIYGDTDSVCVSTQSTDWKQVMHLGNDIKGSVNKLYKTLEIEIDYVFKALLLLQKKKYAALVATERDGEIICKREVRGLEMVRRDWCPLSKRTSEFVIDNILSGSSRDECVDAIHSYLSRLAEAARTNTIPLNDFVITKGLSKPPSDYPDAKSQPHVCVALQMSQQGLPVRVGDHIPYVICKSSSDKSVAQRAYHPSLVLDVSQQLSIDVEWYFAQQVLPPIVRLCAYLEGTDAAHLADCLGLDKSKFASAVVQPVGSNQELFESSVCFRHFDDDEAFKETVKLEIACPSCRTRWEFKGVVDLASGQCGLRCPSSTCGRTLEDDQSIAMIIKQAWLLFARQVAVYNEGWSVCEDVSCRNRERYAVQCSACKSPSTIIYKSGDLSLQVRYLKSLFDIARFRKRLESHNAERKRRSEEPCNIQPPAKHCAVLDRVRTFIDRKMVDASAYFSLDADDAFAMFRRSKSSSA</sequence>
<dbReference type="Gene3D" id="2.40.50.730">
    <property type="match status" value="1"/>
</dbReference>
<dbReference type="FunFam" id="1.10.132.60:FF:000004">
    <property type="entry name" value="DNA polymerase"/>
    <property type="match status" value="1"/>
</dbReference>
<dbReference type="Gene3D" id="1.10.3200.20">
    <property type="entry name" value="DNA Polymerase alpha, zinc finger"/>
    <property type="match status" value="1"/>
</dbReference>
<keyword evidence="10 12" id="KW-0238">DNA-binding</keyword>
<dbReference type="PANTHER" id="PTHR45861">
    <property type="entry name" value="DNA POLYMERASE ALPHA CATALYTIC SUBUNIT"/>
    <property type="match status" value="1"/>
</dbReference>
<geneLocation type="mitochondrion" evidence="18"/>
<dbReference type="GO" id="GO:0000166">
    <property type="term" value="F:nucleotide binding"/>
    <property type="evidence" value="ECO:0007669"/>
    <property type="project" value="InterPro"/>
</dbReference>
<feature type="region of interest" description="Disordered" evidence="13">
    <location>
        <begin position="190"/>
        <end position="220"/>
    </location>
</feature>
<dbReference type="GO" id="GO:0003697">
    <property type="term" value="F:single-stranded DNA binding"/>
    <property type="evidence" value="ECO:0007669"/>
    <property type="project" value="TreeGrafter"/>
</dbReference>
<evidence type="ECO:0000256" key="12">
    <source>
        <dbReference type="RuleBase" id="RU000442"/>
    </source>
</evidence>
<organism evidence="18 19">
    <name type="scientific">Plasmodiophora brassicae</name>
    <name type="common">Clubroot disease agent</name>
    <dbReference type="NCBI Taxonomy" id="37360"/>
    <lineage>
        <taxon>Eukaryota</taxon>
        <taxon>Sar</taxon>
        <taxon>Rhizaria</taxon>
        <taxon>Endomyxa</taxon>
        <taxon>Phytomyxea</taxon>
        <taxon>Plasmodiophorida</taxon>
        <taxon>Plasmodiophoridae</taxon>
        <taxon>Plasmodiophora</taxon>
    </lineage>
</organism>
<feature type="compositionally biased region" description="Basic and acidic residues" evidence="13">
    <location>
        <begin position="798"/>
        <end position="809"/>
    </location>
</feature>
<evidence type="ECO:0000256" key="7">
    <source>
        <dbReference type="ARBA" id="ARBA00022771"/>
    </source>
</evidence>
<dbReference type="PANTHER" id="PTHR45861:SF1">
    <property type="entry name" value="DNA POLYMERASE ALPHA CATALYTIC SUBUNIT"/>
    <property type="match status" value="1"/>
</dbReference>
<dbReference type="Pfam" id="PF08996">
    <property type="entry name" value="zf-DNA_Pol"/>
    <property type="match status" value="1"/>
</dbReference>
<protein>
    <recommendedName>
        <fullName evidence="12">DNA polymerase</fullName>
        <ecNumber evidence="12">2.7.7.7</ecNumber>
    </recommendedName>
</protein>
<dbReference type="InterPro" id="IPR023211">
    <property type="entry name" value="DNA_pol_palm_dom_sf"/>
</dbReference>
<dbReference type="Gene3D" id="3.30.420.10">
    <property type="entry name" value="Ribonuclease H-like superfamily/Ribonuclease H"/>
    <property type="match status" value="1"/>
</dbReference>
<dbReference type="CDD" id="cd05532">
    <property type="entry name" value="POLBc_alpha"/>
    <property type="match status" value="1"/>
</dbReference>
<feature type="region of interest" description="Disordered" evidence="13">
    <location>
        <begin position="64"/>
        <end position="123"/>
    </location>
</feature>
<evidence type="ECO:0000256" key="13">
    <source>
        <dbReference type="SAM" id="MobiDB-lite"/>
    </source>
</evidence>
<dbReference type="Gene3D" id="3.90.1600.10">
    <property type="entry name" value="Palm domain of DNA polymerase"/>
    <property type="match status" value="2"/>
</dbReference>
<evidence type="ECO:0000256" key="3">
    <source>
        <dbReference type="ARBA" id="ARBA00022679"/>
    </source>
</evidence>
<dbReference type="SUPFAM" id="SSF53098">
    <property type="entry name" value="Ribonuclease H-like"/>
    <property type="match status" value="1"/>
</dbReference>
<evidence type="ECO:0000259" key="17">
    <source>
        <dbReference type="Pfam" id="PF12254"/>
    </source>
</evidence>
<dbReference type="CDD" id="cd05776">
    <property type="entry name" value="DNA_polB_alpha_exo"/>
    <property type="match status" value="1"/>
</dbReference>
<keyword evidence="9 12" id="KW-0239">DNA-directed DNA polymerase</keyword>
<dbReference type="Pfam" id="PF03104">
    <property type="entry name" value="DNA_pol_B_exo1"/>
    <property type="match status" value="1"/>
</dbReference>
<feature type="compositionally biased region" description="Acidic residues" evidence="13">
    <location>
        <begin position="71"/>
        <end position="83"/>
    </location>
</feature>
<dbReference type="GO" id="GO:0008270">
    <property type="term" value="F:zinc ion binding"/>
    <property type="evidence" value="ECO:0007669"/>
    <property type="project" value="UniProtKB-KW"/>
</dbReference>
<evidence type="ECO:0000259" key="16">
    <source>
        <dbReference type="Pfam" id="PF08996"/>
    </source>
</evidence>
<gene>
    <name evidence="18" type="ORF">PLBR_LOCUS2460</name>
</gene>
<feature type="domain" description="DNA polymerase alpha catalytic subunit N-terminal" evidence="17">
    <location>
        <begin position="15"/>
        <end position="77"/>
    </location>
</feature>
<dbReference type="GO" id="GO:0003887">
    <property type="term" value="F:DNA-directed DNA polymerase activity"/>
    <property type="evidence" value="ECO:0007669"/>
    <property type="project" value="UniProtKB-KW"/>
</dbReference>
<dbReference type="GO" id="GO:0003682">
    <property type="term" value="F:chromatin binding"/>
    <property type="evidence" value="ECO:0007669"/>
    <property type="project" value="TreeGrafter"/>
</dbReference>
<keyword evidence="5 12" id="KW-0235">DNA replication</keyword>
<dbReference type="GO" id="GO:1902975">
    <property type="term" value="P:mitotic DNA replication initiation"/>
    <property type="evidence" value="ECO:0007669"/>
    <property type="project" value="InterPro"/>
</dbReference>
<feature type="domain" description="Zinc finger DNA-directed DNA polymerase family B alpha" evidence="16">
    <location>
        <begin position="1246"/>
        <end position="1416"/>
    </location>
</feature>
<keyword evidence="8" id="KW-0862">Zinc</keyword>
<dbReference type="EC" id="2.7.7.7" evidence="12"/>
<reference evidence="18 19" key="1">
    <citation type="submission" date="2018-03" db="EMBL/GenBank/DDBJ databases">
        <authorList>
            <person name="Fogelqvist J."/>
        </authorList>
    </citation>
    <scope>NUCLEOTIDE SEQUENCE [LARGE SCALE GENOMIC DNA]</scope>
</reference>
<dbReference type="Proteomes" id="UP000290189">
    <property type="component" value="Unassembled WGS sequence"/>
</dbReference>
<evidence type="ECO:0000259" key="15">
    <source>
        <dbReference type="Pfam" id="PF03104"/>
    </source>
</evidence>
<dbReference type="NCBIfam" id="TIGR00592">
    <property type="entry name" value="pol2"/>
    <property type="match status" value="1"/>
</dbReference>
<dbReference type="InterPro" id="IPR042087">
    <property type="entry name" value="DNA_pol_B_thumb"/>
</dbReference>
<comment type="similarity">
    <text evidence="2 12">Belongs to the DNA polymerase type-B family.</text>
</comment>
<feature type="region of interest" description="Disordered" evidence="13">
    <location>
        <begin position="235"/>
        <end position="264"/>
    </location>
</feature>
<dbReference type="SUPFAM" id="SSF56672">
    <property type="entry name" value="DNA/RNA polymerases"/>
    <property type="match status" value="1"/>
</dbReference>
<dbReference type="GO" id="GO:0006273">
    <property type="term" value="P:lagging strand elongation"/>
    <property type="evidence" value="ECO:0007669"/>
    <property type="project" value="TreeGrafter"/>
</dbReference>
<evidence type="ECO:0000256" key="6">
    <source>
        <dbReference type="ARBA" id="ARBA00022723"/>
    </source>
</evidence>
<dbReference type="InterPro" id="IPR015088">
    <property type="entry name" value="Znf_DNA-dir_DNA_pol_B_alpha"/>
</dbReference>